<evidence type="ECO:0000256" key="1">
    <source>
        <dbReference type="SAM" id="Phobius"/>
    </source>
</evidence>
<sequence length="96" mass="11239">MTNLLIFLFCTLIATVTIECFIGDIYFKDGYRRGYYRILKSIYNILIIIFIFLHRHYIVAVKGLGGILLLGCTLILLINIFYITESTKRLREKNLL</sequence>
<name>A0ABN1J4Y8_9CLOT</name>
<dbReference type="Proteomes" id="UP001500339">
    <property type="component" value="Unassembled WGS sequence"/>
</dbReference>
<accession>A0ABN1J4Y8</accession>
<feature type="transmembrane region" description="Helical" evidence="1">
    <location>
        <begin position="6"/>
        <end position="27"/>
    </location>
</feature>
<dbReference type="RefSeq" id="WP_343770725.1">
    <property type="nucleotide sequence ID" value="NZ_BAAACF010000006.1"/>
</dbReference>
<proteinExistence type="predicted"/>
<evidence type="ECO:0000313" key="3">
    <source>
        <dbReference type="Proteomes" id="UP001500339"/>
    </source>
</evidence>
<evidence type="ECO:0000313" key="2">
    <source>
        <dbReference type="EMBL" id="GAA0728977.1"/>
    </source>
</evidence>
<keyword evidence="1" id="KW-1133">Transmembrane helix</keyword>
<dbReference type="EMBL" id="BAAACF010000006">
    <property type="protein sequence ID" value="GAA0728977.1"/>
    <property type="molecule type" value="Genomic_DNA"/>
</dbReference>
<keyword evidence="1" id="KW-0812">Transmembrane</keyword>
<keyword evidence="3" id="KW-1185">Reference proteome</keyword>
<comment type="caution">
    <text evidence="2">The sequence shown here is derived from an EMBL/GenBank/DDBJ whole genome shotgun (WGS) entry which is preliminary data.</text>
</comment>
<protein>
    <submittedName>
        <fullName evidence="2">Uncharacterized protein</fullName>
    </submittedName>
</protein>
<organism evidence="2 3">
    <name type="scientific">Clostridium malenominatum</name>
    <dbReference type="NCBI Taxonomy" id="1539"/>
    <lineage>
        <taxon>Bacteria</taxon>
        <taxon>Bacillati</taxon>
        <taxon>Bacillota</taxon>
        <taxon>Clostridia</taxon>
        <taxon>Eubacteriales</taxon>
        <taxon>Clostridiaceae</taxon>
        <taxon>Clostridium</taxon>
    </lineage>
</organism>
<reference evidence="2 3" key="1">
    <citation type="journal article" date="2019" name="Int. J. Syst. Evol. Microbiol.">
        <title>The Global Catalogue of Microorganisms (GCM) 10K type strain sequencing project: providing services to taxonomists for standard genome sequencing and annotation.</title>
        <authorList>
            <consortium name="The Broad Institute Genomics Platform"/>
            <consortium name="The Broad Institute Genome Sequencing Center for Infectious Disease"/>
            <person name="Wu L."/>
            <person name="Ma J."/>
        </authorList>
    </citation>
    <scope>NUCLEOTIDE SEQUENCE [LARGE SCALE GENOMIC DNA]</scope>
    <source>
        <strain evidence="2 3">JCM 1405</strain>
    </source>
</reference>
<feature type="transmembrane region" description="Helical" evidence="1">
    <location>
        <begin position="39"/>
        <end position="58"/>
    </location>
</feature>
<keyword evidence="1" id="KW-0472">Membrane</keyword>
<gene>
    <name evidence="2" type="ORF">GCM10008905_28400</name>
</gene>
<feature type="transmembrane region" description="Helical" evidence="1">
    <location>
        <begin position="64"/>
        <end position="83"/>
    </location>
</feature>